<name>D4D8U0_TRIVH</name>
<dbReference type="HOGENOM" id="CLU_1428958_0_0_1"/>
<protein>
    <submittedName>
        <fullName evidence="1">Uncharacterized protein</fullName>
    </submittedName>
</protein>
<dbReference type="AlphaFoldDB" id="D4D8U0"/>
<sequence>MISIYEFWKFKWSKRKSSYEQGSSVWELVSQICISTALVIAWLAIRPVQNGWKSSIICPIVTNERQVLLWLRILAAMIDSAIVIMAEKLANMPIRQSSGPSLPFTTKWGLLLLGTTVSWAIGKSGAYLLSTPKEEPLFSPNIFSNFDRIILRFLLVSISIISASKWVCPKPPLPVLYLSLVSCLPNCLSH</sequence>
<reference evidence="2" key="1">
    <citation type="journal article" date="2011" name="Genome Biol.">
        <title>Comparative and functional genomics provide insights into the pathogenicity of dermatophytic fungi.</title>
        <authorList>
            <person name="Burmester A."/>
            <person name="Shelest E."/>
            <person name="Gloeckner G."/>
            <person name="Heddergott C."/>
            <person name="Schindler S."/>
            <person name="Staib P."/>
            <person name="Heidel A."/>
            <person name="Felder M."/>
            <person name="Petzold A."/>
            <person name="Szafranski K."/>
            <person name="Feuermann M."/>
            <person name="Pedruzzi I."/>
            <person name="Priebe S."/>
            <person name="Groth M."/>
            <person name="Winkler R."/>
            <person name="Li W."/>
            <person name="Kniemeyer O."/>
            <person name="Schroeckh V."/>
            <person name="Hertweck C."/>
            <person name="Hube B."/>
            <person name="White T.C."/>
            <person name="Platzer M."/>
            <person name="Guthke R."/>
            <person name="Heitman J."/>
            <person name="Woestemeyer J."/>
            <person name="Zipfel P.F."/>
            <person name="Monod M."/>
            <person name="Brakhage A.A."/>
        </authorList>
    </citation>
    <scope>NUCLEOTIDE SEQUENCE [LARGE SCALE GENOMIC DNA]</scope>
    <source>
        <strain evidence="2">HKI 0517</strain>
    </source>
</reference>
<organism evidence="1 2">
    <name type="scientific">Trichophyton verrucosum (strain HKI 0517)</name>
    <dbReference type="NCBI Taxonomy" id="663202"/>
    <lineage>
        <taxon>Eukaryota</taxon>
        <taxon>Fungi</taxon>
        <taxon>Dikarya</taxon>
        <taxon>Ascomycota</taxon>
        <taxon>Pezizomycotina</taxon>
        <taxon>Eurotiomycetes</taxon>
        <taxon>Eurotiomycetidae</taxon>
        <taxon>Onygenales</taxon>
        <taxon>Arthrodermataceae</taxon>
        <taxon>Trichophyton</taxon>
    </lineage>
</organism>
<dbReference type="RefSeq" id="XP_003022317.1">
    <property type="nucleotide sequence ID" value="XM_003022271.1"/>
</dbReference>
<keyword evidence="2" id="KW-1185">Reference proteome</keyword>
<dbReference type="KEGG" id="tve:TRV_03528"/>
<comment type="caution">
    <text evidence="1">The sequence shown here is derived from an EMBL/GenBank/DDBJ whole genome shotgun (WGS) entry which is preliminary data.</text>
</comment>
<proteinExistence type="predicted"/>
<accession>D4D8U0</accession>
<dbReference type="GeneID" id="9580864"/>
<evidence type="ECO:0000313" key="2">
    <source>
        <dbReference type="Proteomes" id="UP000008383"/>
    </source>
</evidence>
<evidence type="ECO:0000313" key="1">
    <source>
        <dbReference type="EMBL" id="EFE41699.1"/>
    </source>
</evidence>
<dbReference type="Proteomes" id="UP000008383">
    <property type="component" value="Unassembled WGS sequence"/>
</dbReference>
<dbReference type="EMBL" id="ACYE01000183">
    <property type="protein sequence ID" value="EFE41699.1"/>
    <property type="molecule type" value="Genomic_DNA"/>
</dbReference>
<gene>
    <name evidence="1" type="ORF">TRV_03528</name>
</gene>